<sequence>MKRCIQANRASASSGALVRLRQCAYATCLGANASISQLLRQELGQYRLEGASRQTSYSLADKLAAPSKI</sequence>
<dbReference type="HOGENOM" id="CLU_2771129_0_0_5"/>
<dbReference type="AlphaFoldDB" id="C5B5L4"/>
<organism evidence="1 2">
    <name type="scientific">Methylorubrum extorquens (strain ATCC 14718 / DSM 1338 / JCM 2805 / NCIMB 9133 / AM1)</name>
    <name type="common">Methylobacterium extorquens</name>
    <dbReference type="NCBI Taxonomy" id="272630"/>
    <lineage>
        <taxon>Bacteria</taxon>
        <taxon>Pseudomonadati</taxon>
        <taxon>Pseudomonadota</taxon>
        <taxon>Alphaproteobacteria</taxon>
        <taxon>Hyphomicrobiales</taxon>
        <taxon>Methylobacteriaceae</taxon>
        <taxon>Methylorubrum</taxon>
    </lineage>
</organism>
<evidence type="ECO:0000313" key="1">
    <source>
        <dbReference type="EMBL" id="ACS43746.1"/>
    </source>
</evidence>
<name>C5B5L4_METEA</name>
<keyword evidence="2" id="KW-1185">Reference proteome</keyword>
<proteinExistence type="predicted"/>
<dbReference type="KEGG" id="mea:Mex_2p0950"/>
<protein>
    <submittedName>
        <fullName evidence="1">Uncharacterized protein</fullName>
    </submittedName>
</protein>
<accession>C5B5L4</accession>
<gene>
    <name evidence="1" type="ordered locus">MexAM1_META2p0950</name>
</gene>
<geneLocation type="plasmid" evidence="1 2">
    <name>megaplasmid</name>
</geneLocation>
<keyword evidence="1" id="KW-0614">Plasmid</keyword>
<evidence type="ECO:0000313" key="2">
    <source>
        <dbReference type="Proteomes" id="UP000009081"/>
    </source>
</evidence>
<reference evidence="1 2" key="1">
    <citation type="journal article" date="2009" name="PLoS ONE">
        <title>Methylobacterium genome sequences: a reference blueprint to investigate microbial metabolism of C1 compounds from natural and industrial sources.</title>
        <authorList>
            <person name="Vuilleumier S."/>
            <person name="Chistoserdova L."/>
            <person name="Lee M.-C."/>
            <person name="Bringel F."/>
            <person name="Lajus A."/>
            <person name="Zhou Y."/>
            <person name="Gourion B."/>
            <person name="Barbe V."/>
            <person name="Chang J."/>
            <person name="Cruveiller S."/>
            <person name="Dossat C."/>
            <person name="Gillett W."/>
            <person name="Gruffaz C."/>
            <person name="Haugen E."/>
            <person name="Hourcade E."/>
            <person name="Levy R."/>
            <person name="Mangenot S."/>
            <person name="Muller E."/>
            <person name="Nadalig T."/>
            <person name="Pagni M."/>
            <person name="Penny C."/>
            <person name="Peyraud R."/>
            <person name="Robinson D.G."/>
            <person name="Roche D."/>
            <person name="Rouy Z."/>
            <person name="Saenampechek C."/>
            <person name="Salvignol G."/>
            <person name="Vallenet D."/>
            <person name="Wu Z."/>
            <person name="Marx C.J."/>
            <person name="Vorholt J.A."/>
            <person name="Olson M.V."/>
            <person name="Kaul R."/>
            <person name="Weissenbach J."/>
            <person name="Medigue C."/>
            <person name="Lidstrom M.E."/>
        </authorList>
    </citation>
    <scope>NUCLEOTIDE SEQUENCE [LARGE SCALE GENOMIC DNA]</scope>
    <source>
        <strain evidence="2">ATCC 14718 / DSM 1338 / JCM 2805 / NCIMB 9133 / AM1</strain>
    </source>
</reference>
<dbReference type="EMBL" id="CP001511">
    <property type="protein sequence ID" value="ACS43746.1"/>
    <property type="molecule type" value="Genomic_DNA"/>
</dbReference>
<dbReference type="Proteomes" id="UP000009081">
    <property type="component" value="Plasmid megaplasmid"/>
</dbReference>